<dbReference type="GO" id="GO:0005524">
    <property type="term" value="F:ATP binding"/>
    <property type="evidence" value="ECO:0007669"/>
    <property type="project" value="UniProtKB-KW"/>
</dbReference>
<dbReference type="RefSeq" id="WP_190189269.1">
    <property type="nucleotide sequence ID" value="NZ_BMVU01000003.1"/>
</dbReference>
<evidence type="ECO:0000256" key="3">
    <source>
        <dbReference type="ARBA" id="ARBA00022679"/>
    </source>
</evidence>
<dbReference type="EC" id="2.7.11.1" evidence="1"/>
<dbReference type="Pfam" id="PF25816">
    <property type="entry name" value="RamC_N"/>
    <property type="match status" value="1"/>
</dbReference>
<dbReference type="InterPro" id="IPR007822">
    <property type="entry name" value="LANC-like"/>
</dbReference>
<comment type="caution">
    <text evidence="10">The sequence shown here is derived from an EMBL/GenBank/DDBJ whole genome shotgun (WGS) entry which is preliminary data.</text>
</comment>
<dbReference type="SUPFAM" id="SSF56112">
    <property type="entry name" value="Protein kinase-like (PK-like)"/>
    <property type="match status" value="1"/>
</dbReference>
<accession>A0A918KET7</accession>
<dbReference type="PRINTS" id="PR01950">
    <property type="entry name" value="LANCSUPER"/>
</dbReference>
<dbReference type="InterPro" id="IPR057929">
    <property type="entry name" value="RamC_N"/>
</dbReference>
<evidence type="ECO:0000256" key="5">
    <source>
        <dbReference type="ARBA" id="ARBA00022777"/>
    </source>
</evidence>
<evidence type="ECO:0000313" key="11">
    <source>
        <dbReference type="Proteomes" id="UP000619244"/>
    </source>
</evidence>
<gene>
    <name evidence="10" type="ORF">GCM10010358_14110</name>
</gene>
<evidence type="ECO:0000313" key="10">
    <source>
        <dbReference type="EMBL" id="GGX60728.1"/>
    </source>
</evidence>
<feature type="region of interest" description="Disordered" evidence="8">
    <location>
        <begin position="922"/>
        <end position="949"/>
    </location>
</feature>
<feature type="domain" description="Protein kinase" evidence="9">
    <location>
        <begin position="240"/>
        <end position="518"/>
    </location>
</feature>
<dbReference type="EMBL" id="BMVU01000003">
    <property type="protein sequence ID" value="GGX60728.1"/>
    <property type="molecule type" value="Genomic_DNA"/>
</dbReference>
<dbReference type="GO" id="GO:0004674">
    <property type="term" value="F:protein serine/threonine kinase activity"/>
    <property type="evidence" value="ECO:0007669"/>
    <property type="project" value="UniProtKB-KW"/>
</dbReference>
<protein>
    <recommendedName>
        <fullName evidence="1">non-specific serine/threonine protein kinase</fullName>
        <ecNumber evidence="1">2.7.11.1</ecNumber>
    </recommendedName>
</protein>
<dbReference type="Pfam" id="PF00069">
    <property type="entry name" value="Pkinase"/>
    <property type="match status" value="1"/>
</dbReference>
<keyword evidence="4" id="KW-0547">Nucleotide-binding</keyword>
<reference evidence="10" key="2">
    <citation type="submission" date="2020-09" db="EMBL/GenBank/DDBJ databases">
        <authorList>
            <person name="Sun Q."/>
            <person name="Ohkuma M."/>
        </authorList>
    </citation>
    <scope>NUCLEOTIDE SEQUENCE</scope>
    <source>
        <strain evidence="10">JCM 4790</strain>
    </source>
</reference>
<sequence>MEDRFVVAAPDGVSGAGEEHPGVPDEILLTDYVWAALERHASRDWRLETGDFWCRVRPPAHRSRVQGWKLHLSATPLSAPLVLARAVDVLVRHRCGFKFAKSVERVAELVSRACDRGSAGKFITVYPEAGDDAFRTLAEELDRATEGLPGPRILSDEAYRRGSLVHYRYGVFDGVPMLSNDGMYEALLLAPDGTPVLDRREARFRTPPWAPRDPLSPAEGGARSAPAGRVARTVLLNERYEVRQALRHSCAGGVYRALDRGTGASVIVKQARAHTRATLTGRDVRDCRRHEAGMLRHFASSGVTPRFVDLFEQQEDLFLVQEEIEGSTLRAWVRDSVRWSEDGTWGAPPDSVAHVVAELAALVATVHERGLVLRDLNPANVMVREDGSLCLIDLELLARPGERPVTRAHTPGYGAPEQAGAPRVGAAPQPAADLYSLGATLFHLISGTDPLLAPDRPAVRPRHERLAYWLDRLAPGNPNARRFGALALSLLHEDPGSRPGIGEVRRLVSRSRSAVPTLPDAPAAPAVPPCPGTAPGDAAGGPLRRMLDDTLGHLVATMRTDDPAWLWTPGRSGARSDPCNVQHGAAGILGTLVRAHEVRRDPETGNAVRDAAGWIAGAVAREPRILPGLHFGRSGTAWALLDAGRALGDDGIVLLAEDLARAVPVRWPNPDVCHGVAGAGLTQLRFWEVTGETDFLSRARQAAEALLEGAEHRDGRVLWPVAADFESRLAGRAAYGFAHGVAGVGSFLLAAGRATGDDAFTSAARAAARTLSIAARESDGAAHWPEDEDDGRLWTHWCSGSSGVGTFLLRVWQEEGDDRSLALAGRAAVAVHRSRWGAGPTQCHGLSGDGEFLLDLAEATGEERYRTWAEDVATGILVRHVVREGRVLPVDETGTGTAAGFGTGLAGIAAFLLRMVHGGPRPWTPRSIPRTARNVEKAGEQRENTGERR</sequence>
<dbReference type="SMART" id="SM01260">
    <property type="entry name" value="LANC_like"/>
    <property type="match status" value="1"/>
</dbReference>
<keyword evidence="3" id="KW-0808">Transferase</keyword>
<keyword evidence="5 10" id="KW-0418">Kinase</keyword>
<dbReference type="NCBIfam" id="NF038150">
    <property type="entry name" value="lanthi_synth_IV"/>
    <property type="match status" value="1"/>
</dbReference>
<dbReference type="PROSITE" id="PS50011">
    <property type="entry name" value="PROTEIN_KINASE_DOM"/>
    <property type="match status" value="1"/>
</dbReference>
<dbReference type="AlphaFoldDB" id="A0A918KET7"/>
<dbReference type="GO" id="GO:0046872">
    <property type="term" value="F:metal ion binding"/>
    <property type="evidence" value="ECO:0007669"/>
    <property type="project" value="UniProtKB-KW"/>
</dbReference>
<keyword evidence="2 10" id="KW-0723">Serine/threonine-protein kinase</keyword>
<keyword evidence="11" id="KW-1185">Reference proteome</keyword>
<evidence type="ECO:0000256" key="7">
    <source>
        <dbReference type="PIRSR" id="PIRSR607822-1"/>
    </source>
</evidence>
<dbReference type="GO" id="GO:0031179">
    <property type="term" value="P:peptide modification"/>
    <property type="evidence" value="ECO:0007669"/>
    <property type="project" value="InterPro"/>
</dbReference>
<dbReference type="PANTHER" id="PTHR43289:SF6">
    <property type="entry name" value="SERINE_THREONINE-PROTEIN KINASE NEKL-3"/>
    <property type="match status" value="1"/>
</dbReference>
<keyword evidence="7" id="KW-0479">Metal-binding</keyword>
<evidence type="ECO:0000259" key="9">
    <source>
        <dbReference type="PROSITE" id="PS50011"/>
    </source>
</evidence>
<dbReference type="SMART" id="SM00220">
    <property type="entry name" value="S_TKc"/>
    <property type="match status" value="1"/>
</dbReference>
<evidence type="ECO:0000256" key="2">
    <source>
        <dbReference type="ARBA" id="ARBA00022527"/>
    </source>
</evidence>
<evidence type="ECO:0000256" key="1">
    <source>
        <dbReference type="ARBA" id="ARBA00012513"/>
    </source>
</evidence>
<dbReference type="InterPro" id="IPR011009">
    <property type="entry name" value="Kinase-like_dom_sf"/>
</dbReference>
<dbReference type="Pfam" id="PF05147">
    <property type="entry name" value="LANC_like"/>
    <property type="match status" value="1"/>
</dbReference>
<name>A0A918KET7_9ACTN</name>
<keyword evidence="7" id="KW-0862">Zinc</keyword>
<dbReference type="PANTHER" id="PTHR43289">
    <property type="entry name" value="MITOGEN-ACTIVATED PROTEIN KINASE KINASE KINASE 20-RELATED"/>
    <property type="match status" value="1"/>
</dbReference>
<dbReference type="InterPro" id="IPR058053">
    <property type="entry name" value="RamC_C"/>
</dbReference>
<proteinExistence type="predicted"/>
<feature type="binding site" evidence="7">
    <location>
        <position position="843"/>
    </location>
    <ligand>
        <name>Zn(2+)</name>
        <dbReference type="ChEBI" id="CHEBI:29105"/>
    </ligand>
</feature>
<dbReference type="Proteomes" id="UP000619244">
    <property type="component" value="Unassembled WGS sequence"/>
</dbReference>
<feature type="binding site" evidence="7">
    <location>
        <position position="844"/>
    </location>
    <ligand>
        <name>Zn(2+)</name>
        <dbReference type="ChEBI" id="CHEBI:29105"/>
    </ligand>
</feature>
<organism evidence="10 11">
    <name type="scientific">Streptomyces minutiscleroticus</name>
    <dbReference type="NCBI Taxonomy" id="68238"/>
    <lineage>
        <taxon>Bacteria</taxon>
        <taxon>Bacillati</taxon>
        <taxon>Actinomycetota</taxon>
        <taxon>Actinomycetes</taxon>
        <taxon>Kitasatosporales</taxon>
        <taxon>Streptomycetaceae</taxon>
        <taxon>Streptomyces</taxon>
    </lineage>
</organism>
<feature type="compositionally biased region" description="Basic and acidic residues" evidence="8">
    <location>
        <begin position="933"/>
        <end position="949"/>
    </location>
</feature>
<keyword evidence="6" id="KW-0067">ATP-binding</keyword>
<dbReference type="SUPFAM" id="SSF158745">
    <property type="entry name" value="LanC-like"/>
    <property type="match status" value="1"/>
</dbReference>
<feature type="binding site" evidence="7">
    <location>
        <position position="798"/>
    </location>
    <ligand>
        <name>Zn(2+)</name>
        <dbReference type="ChEBI" id="CHEBI:29105"/>
    </ligand>
</feature>
<feature type="region of interest" description="Disordered" evidence="8">
    <location>
        <begin position="205"/>
        <end position="226"/>
    </location>
</feature>
<dbReference type="CDD" id="cd04791">
    <property type="entry name" value="LanC_SerThrkinase"/>
    <property type="match status" value="1"/>
</dbReference>
<evidence type="ECO:0000256" key="8">
    <source>
        <dbReference type="SAM" id="MobiDB-lite"/>
    </source>
</evidence>
<evidence type="ECO:0000256" key="6">
    <source>
        <dbReference type="ARBA" id="ARBA00022840"/>
    </source>
</evidence>
<reference evidence="10" key="1">
    <citation type="journal article" date="2014" name="Int. J. Syst. Evol. Microbiol.">
        <title>Complete genome sequence of Corynebacterium casei LMG S-19264T (=DSM 44701T), isolated from a smear-ripened cheese.</title>
        <authorList>
            <consortium name="US DOE Joint Genome Institute (JGI-PGF)"/>
            <person name="Walter F."/>
            <person name="Albersmeier A."/>
            <person name="Kalinowski J."/>
            <person name="Ruckert C."/>
        </authorList>
    </citation>
    <scope>NUCLEOTIDE SEQUENCE</scope>
    <source>
        <strain evidence="10">JCM 4790</strain>
    </source>
</reference>
<evidence type="ECO:0000256" key="4">
    <source>
        <dbReference type="ARBA" id="ARBA00022741"/>
    </source>
</evidence>
<dbReference type="Gene3D" id="1.50.10.20">
    <property type="match status" value="1"/>
</dbReference>
<dbReference type="Gene3D" id="1.10.510.10">
    <property type="entry name" value="Transferase(Phosphotransferase) domain 1"/>
    <property type="match status" value="1"/>
</dbReference>
<dbReference type="InterPro" id="IPR000719">
    <property type="entry name" value="Prot_kinase_dom"/>
</dbReference>